<gene>
    <name evidence="3" type="ORF">Tci_867740</name>
</gene>
<sequence length="245" mass="26691">SSAYLFVAHGIGGRAARRCAASAAALRTADQPRRHRRHRPAPELGAAQCRARPHPNRLPGAGGLDPRKAGRRRRRPLELGQGGVGPIGARGLCRGAAPQPRPLLLEGAHLDRPGRNRLEPARPLEHGPAQLPRLERPGLGLYELYLNGQRVGDQVLAPGPTDYTQGVKYNTFDVTALLRPGANALGTVLGNGRFYAMRQNYKPYKIKTFGYPKLLMQLDVTYADGSHEVIKTDETWQATADGPIR</sequence>
<comment type="caution">
    <text evidence="3">The sequence shown here is derived from an EMBL/GenBank/DDBJ whole genome shotgun (WGS) entry which is preliminary data.</text>
</comment>
<feature type="domain" description="Bacterial alpha-L-rhamnosidase N-terminal" evidence="2">
    <location>
        <begin position="138"/>
        <end position="244"/>
    </location>
</feature>
<reference evidence="3" key="1">
    <citation type="journal article" date="2019" name="Sci. Rep.">
        <title>Draft genome of Tanacetum cinerariifolium, the natural source of mosquito coil.</title>
        <authorList>
            <person name="Yamashiro T."/>
            <person name="Shiraishi A."/>
            <person name="Satake H."/>
            <person name="Nakayama K."/>
        </authorList>
    </citation>
    <scope>NUCLEOTIDE SEQUENCE</scope>
</reference>
<feature type="non-terminal residue" evidence="3">
    <location>
        <position position="1"/>
    </location>
</feature>
<dbReference type="PANTHER" id="PTHR33307">
    <property type="entry name" value="ALPHA-RHAMNOSIDASE (EUROFUNG)"/>
    <property type="match status" value="1"/>
</dbReference>
<feature type="non-terminal residue" evidence="3">
    <location>
        <position position="245"/>
    </location>
</feature>
<dbReference type="InterPro" id="IPR016007">
    <property type="entry name" value="Alpha_rhamnosid"/>
</dbReference>
<feature type="compositionally biased region" description="Basic and acidic residues" evidence="1">
    <location>
        <begin position="112"/>
        <end position="125"/>
    </location>
</feature>
<dbReference type="AlphaFoldDB" id="A0A699SEL7"/>
<dbReference type="EMBL" id="BKCJ011156392">
    <property type="protein sequence ID" value="GFC95770.1"/>
    <property type="molecule type" value="Genomic_DNA"/>
</dbReference>
<proteinExistence type="predicted"/>
<dbReference type="Pfam" id="PF08531">
    <property type="entry name" value="Bac_rhamnosid_N"/>
    <property type="match status" value="1"/>
</dbReference>
<evidence type="ECO:0000313" key="3">
    <source>
        <dbReference type="EMBL" id="GFC95770.1"/>
    </source>
</evidence>
<organism evidence="3">
    <name type="scientific">Tanacetum cinerariifolium</name>
    <name type="common">Dalmatian daisy</name>
    <name type="synonym">Chrysanthemum cinerariifolium</name>
    <dbReference type="NCBI Taxonomy" id="118510"/>
    <lineage>
        <taxon>Eukaryota</taxon>
        <taxon>Viridiplantae</taxon>
        <taxon>Streptophyta</taxon>
        <taxon>Embryophyta</taxon>
        <taxon>Tracheophyta</taxon>
        <taxon>Spermatophyta</taxon>
        <taxon>Magnoliopsida</taxon>
        <taxon>eudicotyledons</taxon>
        <taxon>Gunneridae</taxon>
        <taxon>Pentapetalae</taxon>
        <taxon>asterids</taxon>
        <taxon>campanulids</taxon>
        <taxon>Asterales</taxon>
        <taxon>Asteraceae</taxon>
        <taxon>Asteroideae</taxon>
        <taxon>Anthemideae</taxon>
        <taxon>Anthemidinae</taxon>
        <taxon>Tanacetum</taxon>
    </lineage>
</organism>
<name>A0A699SEL7_TANCI</name>
<accession>A0A699SEL7</accession>
<evidence type="ECO:0000256" key="1">
    <source>
        <dbReference type="SAM" id="MobiDB-lite"/>
    </source>
</evidence>
<protein>
    <recommendedName>
        <fullName evidence="2">Bacterial alpha-L-rhamnosidase N-terminal domain-containing protein</fullName>
    </recommendedName>
</protein>
<dbReference type="InterPro" id="IPR013737">
    <property type="entry name" value="Bac_rhamnosid_N"/>
</dbReference>
<evidence type="ECO:0000259" key="2">
    <source>
        <dbReference type="Pfam" id="PF08531"/>
    </source>
</evidence>
<dbReference type="PANTHER" id="PTHR33307:SF6">
    <property type="entry name" value="ALPHA-RHAMNOSIDASE (EUROFUNG)-RELATED"/>
    <property type="match status" value="1"/>
</dbReference>
<dbReference type="Gene3D" id="2.60.120.260">
    <property type="entry name" value="Galactose-binding domain-like"/>
    <property type="match status" value="1"/>
</dbReference>
<feature type="region of interest" description="Disordered" evidence="1">
    <location>
        <begin position="112"/>
        <end position="132"/>
    </location>
</feature>
<feature type="region of interest" description="Disordered" evidence="1">
    <location>
        <begin position="50"/>
        <end position="93"/>
    </location>
</feature>